<reference evidence="1" key="1">
    <citation type="journal article" date="2015" name="Nature">
        <title>Complex archaea that bridge the gap between prokaryotes and eukaryotes.</title>
        <authorList>
            <person name="Spang A."/>
            <person name="Saw J.H."/>
            <person name="Jorgensen S.L."/>
            <person name="Zaremba-Niedzwiedzka K."/>
            <person name="Martijn J."/>
            <person name="Lind A.E."/>
            <person name="van Eijk R."/>
            <person name="Schleper C."/>
            <person name="Guy L."/>
            <person name="Ettema T.J."/>
        </authorList>
    </citation>
    <scope>NUCLEOTIDE SEQUENCE</scope>
</reference>
<proteinExistence type="predicted"/>
<dbReference type="Gene3D" id="1.25.40.10">
    <property type="entry name" value="Tetratricopeptide repeat domain"/>
    <property type="match status" value="1"/>
</dbReference>
<dbReference type="SMART" id="SM00028">
    <property type="entry name" value="TPR"/>
    <property type="match status" value="2"/>
</dbReference>
<sequence>MSHSEPKELILAKQLIDVCKLDEAHQLIKVFEEKGGHTLYDLVLCHLLNCELLFWRGLYEDVVKLAEQTYKESLGLEKNLLSVDIILIIANALVESTYFMYSKTTDKLHDTIKQGEELLKSFTQESPEDYKQREAYLAYIKGCFYNRRRNPKEADLALKHLEHSLALREELGIKHEIAESLIGMAWNLGVNKGELNRALKYAERSLALAKESSNIYYIAESLNVIALVYSFKGELDRSIILFEQSIELFKELNNKTRMASSLNNLSYVYKRRDELDRALECIEQSMALHREVGRLGFLANNYDFLIQILIDMGDIKRAQISLHDLEQLNSQLKDKDLNTMYLLDKALLLKTSLRARDRVKAEEIIKQFLEEEDLNYESRRGALLSLCELILIELRITNDLGVLDELNQFIARLLDIAEKSHSYWILCETLLIQAKLALISLNLEKAQRLLTQGQKIAEKYGLSLLARKISNEHDKLLKQLSMWENLKESKASLNERMEL</sequence>
<dbReference type="AlphaFoldDB" id="A0A0F9EE02"/>
<protein>
    <submittedName>
        <fullName evidence="1">Uncharacterized protein</fullName>
    </submittedName>
</protein>
<gene>
    <name evidence="1" type="ORF">LCGC14_2437840</name>
</gene>
<dbReference type="SUPFAM" id="SSF48452">
    <property type="entry name" value="TPR-like"/>
    <property type="match status" value="1"/>
</dbReference>
<dbReference type="InterPro" id="IPR011990">
    <property type="entry name" value="TPR-like_helical_dom_sf"/>
</dbReference>
<feature type="non-terminal residue" evidence="1">
    <location>
        <position position="499"/>
    </location>
</feature>
<accession>A0A0F9EE02</accession>
<dbReference type="Pfam" id="PF13424">
    <property type="entry name" value="TPR_12"/>
    <property type="match status" value="1"/>
</dbReference>
<comment type="caution">
    <text evidence="1">The sequence shown here is derived from an EMBL/GenBank/DDBJ whole genome shotgun (WGS) entry which is preliminary data.</text>
</comment>
<dbReference type="EMBL" id="LAZR01037440">
    <property type="protein sequence ID" value="KKL22198.1"/>
    <property type="molecule type" value="Genomic_DNA"/>
</dbReference>
<dbReference type="InterPro" id="IPR019734">
    <property type="entry name" value="TPR_rpt"/>
</dbReference>
<organism evidence="1">
    <name type="scientific">marine sediment metagenome</name>
    <dbReference type="NCBI Taxonomy" id="412755"/>
    <lineage>
        <taxon>unclassified sequences</taxon>
        <taxon>metagenomes</taxon>
        <taxon>ecological metagenomes</taxon>
    </lineage>
</organism>
<name>A0A0F9EE02_9ZZZZ</name>
<evidence type="ECO:0000313" key="1">
    <source>
        <dbReference type="EMBL" id="KKL22198.1"/>
    </source>
</evidence>